<reference evidence="1 2" key="1">
    <citation type="submission" date="2018-07" db="EMBL/GenBank/DDBJ databases">
        <title>Complete nucleotide sequence of Bacillus phage BSP38.</title>
        <authorList>
            <person name="Ghosh K."/>
            <person name="Kim K.-P."/>
        </authorList>
    </citation>
    <scope>NUCLEOTIDE SEQUENCE [LARGE SCALE GENOMIC DNA]</scope>
</reference>
<accession>A0A345MK25</accession>
<dbReference type="Proteomes" id="UP000260425">
    <property type="component" value="Segment"/>
</dbReference>
<organismHost>
    <name type="scientific">Bacillus subtilis</name>
    <dbReference type="NCBI Taxonomy" id="1423"/>
</organismHost>
<organism evidence="1 2">
    <name type="scientific">Bacillus phage BSP38</name>
    <dbReference type="NCBI Taxonomy" id="2283013"/>
    <lineage>
        <taxon>Viruses</taxon>
        <taxon>Duplodnaviria</taxon>
        <taxon>Heunggongvirae</taxon>
        <taxon>Uroviricota</taxon>
        <taxon>Caudoviricetes</taxon>
        <taxon>Herelleviridae</taxon>
        <taxon>Bastillevirinae</taxon>
        <taxon>Jeonjuvirus</taxon>
        <taxon>Jeonjuvirus BSP38</taxon>
    </lineage>
</organism>
<evidence type="ECO:0000313" key="1">
    <source>
        <dbReference type="EMBL" id="AXH71207.1"/>
    </source>
</evidence>
<proteinExistence type="predicted"/>
<gene>
    <name evidence="1" type="ORF">BSP38_165</name>
</gene>
<name>A0A345MK25_BPBSP</name>
<keyword evidence="2" id="KW-1185">Reference proteome</keyword>
<evidence type="ECO:0000313" key="2">
    <source>
        <dbReference type="Proteomes" id="UP000260425"/>
    </source>
</evidence>
<protein>
    <submittedName>
        <fullName evidence="1">Uncharacterized protein</fullName>
    </submittedName>
</protein>
<dbReference type="EMBL" id="MH606185">
    <property type="protein sequence ID" value="AXH71207.1"/>
    <property type="molecule type" value="Genomic_DNA"/>
</dbReference>
<sequence>MLTFQGRRTLYLRAERDITDEKGKILFKKDSIYIGFGEMVKTLKESARFSFGSAYSDTLKAVTREQKVAGDIVDIDLDDFYVLEEECSLSCYDPAVDTKTLGDVLEELDTKAETSRYLRGGKRGDFMTQIERKYKDPETQTVRTFKVVYEGGVE</sequence>